<dbReference type="Proteomes" id="UP000323717">
    <property type="component" value="Unassembled WGS sequence"/>
</dbReference>
<comment type="caution">
    <text evidence="1">The sequence shown here is derived from an EMBL/GenBank/DDBJ whole genome shotgun (WGS) entry which is preliminary data.</text>
</comment>
<organism evidence="1 2">
    <name type="scientific">Bacteroides ovatus</name>
    <dbReference type="NCBI Taxonomy" id="28116"/>
    <lineage>
        <taxon>Bacteria</taxon>
        <taxon>Pseudomonadati</taxon>
        <taxon>Bacteroidota</taxon>
        <taxon>Bacteroidia</taxon>
        <taxon>Bacteroidales</taxon>
        <taxon>Bacteroidaceae</taxon>
        <taxon>Bacteroides</taxon>
    </lineage>
</organism>
<gene>
    <name evidence="1" type="ORF">F3D71_17840</name>
</gene>
<evidence type="ECO:0000313" key="1">
    <source>
        <dbReference type="EMBL" id="KAA3946974.1"/>
    </source>
</evidence>
<dbReference type="AlphaFoldDB" id="A0A5M5C2E4"/>
<accession>A0A5M5C2E4</accession>
<evidence type="ECO:0000313" key="2">
    <source>
        <dbReference type="Proteomes" id="UP000323717"/>
    </source>
</evidence>
<proteinExistence type="predicted"/>
<dbReference type="RefSeq" id="WP_008776826.1">
    <property type="nucleotide sequence ID" value="NZ_CAAKNR010000236.1"/>
</dbReference>
<reference evidence="1 2" key="1">
    <citation type="journal article" date="2019" name="Nat. Med.">
        <title>A library of human gut bacterial isolates paired with longitudinal multiomics data enables mechanistic microbiome research.</title>
        <authorList>
            <person name="Poyet M."/>
            <person name="Groussin M."/>
            <person name="Gibbons S.M."/>
            <person name="Avila-Pacheco J."/>
            <person name="Jiang X."/>
            <person name="Kearney S.M."/>
            <person name="Perrotta A.R."/>
            <person name="Berdy B."/>
            <person name="Zhao S."/>
            <person name="Lieberman T.D."/>
            <person name="Swanson P.K."/>
            <person name="Smith M."/>
            <person name="Roesemann S."/>
            <person name="Alexander J.E."/>
            <person name="Rich S.A."/>
            <person name="Livny J."/>
            <person name="Vlamakis H."/>
            <person name="Clish C."/>
            <person name="Bullock K."/>
            <person name="Deik A."/>
            <person name="Scott J."/>
            <person name="Pierce K.A."/>
            <person name="Xavier R.J."/>
            <person name="Alm E.J."/>
        </authorList>
    </citation>
    <scope>NUCLEOTIDE SEQUENCE [LARGE SCALE GENOMIC DNA]</scope>
    <source>
        <strain evidence="1 2">BIOML-A163</strain>
    </source>
</reference>
<sequence length="127" mass="15467">MNDFLSKNDRAILETELALLCSRIQLYYLIRWRVWRNRDICKMDEARRRLMLFSDMRSEFIARLVGSRPYEPYVLLSMLYRQELALVEYILDKYPDLMLMPEQEMIRVMEEAEKEIKPEQTDTVSLY</sequence>
<protein>
    <submittedName>
        <fullName evidence="1">Uncharacterized protein</fullName>
    </submittedName>
</protein>
<name>A0A5M5C2E4_BACOV</name>
<dbReference type="EMBL" id="VWLE01000287">
    <property type="protein sequence ID" value="KAA3946974.1"/>
    <property type="molecule type" value="Genomic_DNA"/>
</dbReference>